<evidence type="ECO:0000256" key="1">
    <source>
        <dbReference type="SAM" id="MobiDB-lite"/>
    </source>
</evidence>
<feature type="compositionally biased region" description="Basic and acidic residues" evidence="1">
    <location>
        <begin position="287"/>
        <end position="318"/>
    </location>
</feature>
<sequence length="377" mass="40426">MPSVGPEFPPHLQKRKRSINDSEPPNSPPRKLQAAAAAPPPPRVLGPSLPPSANPDEVNIESSDEDDFGPSVQSSESKKSQSPLRRVLGPSAPPKSASPPRIAGSSLPSHNPDELEIESSDDESYGPSILNSGRPSQPPKRVLGPARPPASLSERPTYPPNSDSDSDSDYGPALPPIAGSAAAIALESQRMREVQNAASESNKPARPQRPDWMLAPPTSSDWTSKIDPAKLKARKFAGGKGAKAPAEKSGVSAIWTETPEEKRQRLEDAVLGRQDSATSTNNGSSRTKAESRADEETDKRIREYNAKNRGKSLYEAHADGTVAGGKGKKEEEDDPSKRGFDREKDMALGGRLGHAKKKELLNRAADFGSRFQKGSYL</sequence>
<evidence type="ECO:0000313" key="3">
    <source>
        <dbReference type="EMBL" id="RAL67992.1"/>
    </source>
</evidence>
<evidence type="ECO:0000313" key="4">
    <source>
        <dbReference type="Proteomes" id="UP000249056"/>
    </source>
</evidence>
<reference evidence="3 4" key="1">
    <citation type="submission" date="2018-06" db="EMBL/GenBank/DDBJ databases">
        <title>Genome Sequence of the Brown Rot Fungal Pathogen Monilinia fructigena.</title>
        <authorList>
            <person name="Landi L."/>
            <person name="De Miccolis Angelini R.M."/>
            <person name="Pollastro S."/>
            <person name="Abate D."/>
            <person name="Faretra F."/>
            <person name="Romanazzi G."/>
        </authorList>
    </citation>
    <scope>NUCLEOTIDE SEQUENCE [LARGE SCALE GENOMIC DNA]</scope>
    <source>
        <strain evidence="3 4">Mfrg269</strain>
    </source>
</reference>
<protein>
    <recommendedName>
        <fullName evidence="2">DUF3752 domain-containing protein</fullName>
    </recommendedName>
</protein>
<name>A0A395J672_9HELO</name>
<feature type="region of interest" description="Disordered" evidence="1">
    <location>
        <begin position="1"/>
        <end position="351"/>
    </location>
</feature>
<dbReference type="PANTHER" id="PTHR46370:SF1">
    <property type="entry name" value="GPALPP MOTIFS-CONTAINING PROTEIN 1"/>
    <property type="match status" value="1"/>
</dbReference>
<feature type="compositionally biased region" description="Acidic residues" evidence="1">
    <location>
        <begin position="58"/>
        <end position="68"/>
    </location>
</feature>
<organism evidence="3 4">
    <name type="scientific">Monilinia fructigena</name>
    <dbReference type="NCBI Taxonomy" id="38457"/>
    <lineage>
        <taxon>Eukaryota</taxon>
        <taxon>Fungi</taxon>
        <taxon>Dikarya</taxon>
        <taxon>Ascomycota</taxon>
        <taxon>Pezizomycotina</taxon>
        <taxon>Leotiomycetes</taxon>
        <taxon>Helotiales</taxon>
        <taxon>Sclerotiniaceae</taxon>
        <taxon>Monilinia</taxon>
    </lineage>
</organism>
<feature type="compositionally biased region" description="Acidic residues" evidence="1">
    <location>
        <begin position="114"/>
        <end position="124"/>
    </location>
</feature>
<accession>A0A395J672</accession>
<dbReference type="InterPro" id="IPR022226">
    <property type="entry name" value="DUF3752"/>
</dbReference>
<dbReference type="EMBL" id="QKRW01000002">
    <property type="protein sequence ID" value="RAL67992.1"/>
    <property type="molecule type" value="Genomic_DNA"/>
</dbReference>
<feature type="compositionally biased region" description="Basic and acidic residues" evidence="1">
    <location>
        <begin position="327"/>
        <end position="346"/>
    </location>
</feature>
<feature type="compositionally biased region" description="Basic and acidic residues" evidence="1">
    <location>
        <begin position="259"/>
        <end position="270"/>
    </location>
</feature>
<proteinExistence type="predicted"/>
<dbReference type="Pfam" id="PF12572">
    <property type="entry name" value="DUF3752"/>
    <property type="match status" value="1"/>
</dbReference>
<feature type="compositionally biased region" description="Pro residues" evidence="1">
    <location>
        <begin position="38"/>
        <end position="53"/>
    </location>
</feature>
<evidence type="ECO:0000259" key="2">
    <source>
        <dbReference type="Pfam" id="PF12572"/>
    </source>
</evidence>
<keyword evidence="4" id="KW-1185">Reference proteome</keyword>
<gene>
    <name evidence="3" type="ORF">DID88_008716</name>
</gene>
<comment type="caution">
    <text evidence="3">The sequence shown here is derived from an EMBL/GenBank/DDBJ whole genome shotgun (WGS) entry which is preliminary data.</text>
</comment>
<dbReference type="OrthoDB" id="73491at2759"/>
<dbReference type="InterPro" id="IPR046331">
    <property type="entry name" value="GPAM1-like"/>
</dbReference>
<dbReference type="AlphaFoldDB" id="A0A395J672"/>
<feature type="domain" description="DUF3752" evidence="2">
    <location>
        <begin position="216"/>
        <end position="372"/>
    </location>
</feature>
<dbReference type="Proteomes" id="UP000249056">
    <property type="component" value="Unassembled WGS sequence"/>
</dbReference>
<dbReference type="PANTHER" id="PTHR46370">
    <property type="entry name" value="GPALPP MOTIFS-CONTAINING PROTEIN 1"/>
    <property type="match status" value="1"/>
</dbReference>
<feature type="compositionally biased region" description="Polar residues" evidence="1">
    <location>
        <begin position="275"/>
        <end position="286"/>
    </location>
</feature>